<keyword evidence="4" id="KW-0378">Hydrolase</keyword>
<dbReference type="InterPro" id="IPR033882">
    <property type="entry name" value="DDI1_N"/>
</dbReference>
<dbReference type="Proteomes" id="UP000307440">
    <property type="component" value="Unassembled WGS sequence"/>
</dbReference>
<name>A0A5C3L8U4_COPMA</name>
<evidence type="ECO:0000259" key="5">
    <source>
        <dbReference type="PROSITE" id="PS50053"/>
    </source>
</evidence>
<dbReference type="GO" id="GO:0004190">
    <property type="term" value="F:aspartic-type endopeptidase activity"/>
    <property type="evidence" value="ECO:0007669"/>
    <property type="project" value="UniProtKB-KW"/>
</dbReference>
<dbReference type="PROSITE" id="PS50053">
    <property type="entry name" value="UBIQUITIN_2"/>
    <property type="match status" value="1"/>
</dbReference>
<dbReference type="STRING" id="230819.A0A5C3L8U4"/>
<organism evidence="6 7">
    <name type="scientific">Coprinopsis marcescibilis</name>
    <name type="common">Agaric fungus</name>
    <name type="synonym">Psathyrella marcescibilis</name>
    <dbReference type="NCBI Taxonomy" id="230819"/>
    <lineage>
        <taxon>Eukaryota</taxon>
        <taxon>Fungi</taxon>
        <taxon>Dikarya</taxon>
        <taxon>Basidiomycota</taxon>
        <taxon>Agaricomycotina</taxon>
        <taxon>Agaricomycetes</taxon>
        <taxon>Agaricomycetidae</taxon>
        <taxon>Agaricales</taxon>
        <taxon>Agaricineae</taxon>
        <taxon>Psathyrellaceae</taxon>
        <taxon>Coprinopsis</taxon>
    </lineage>
</organism>
<evidence type="ECO:0000256" key="1">
    <source>
        <dbReference type="ARBA" id="ARBA00009136"/>
    </source>
</evidence>
<dbReference type="GO" id="GO:0006508">
    <property type="term" value="P:proteolysis"/>
    <property type="evidence" value="ECO:0007669"/>
    <property type="project" value="UniProtKB-KW"/>
</dbReference>
<accession>A0A5C3L8U4</accession>
<dbReference type="Pfam" id="PF00240">
    <property type="entry name" value="ubiquitin"/>
    <property type="match status" value="1"/>
</dbReference>
<dbReference type="Gene3D" id="3.10.20.90">
    <property type="entry name" value="Phosphatidylinositol 3-kinase Catalytic Subunit, Chain A, domain 1"/>
    <property type="match status" value="1"/>
</dbReference>
<evidence type="ECO:0000256" key="4">
    <source>
        <dbReference type="ARBA" id="ARBA00022801"/>
    </source>
</evidence>
<gene>
    <name evidence="6" type="ORF">FA15DRAFT_453033</name>
</gene>
<dbReference type="InterPro" id="IPR000626">
    <property type="entry name" value="Ubiquitin-like_dom"/>
</dbReference>
<dbReference type="OrthoDB" id="1047367at2759"/>
<keyword evidence="7" id="KW-1185">Reference proteome</keyword>
<evidence type="ECO:0000313" key="7">
    <source>
        <dbReference type="Proteomes" id="UP000307440"/>
    </source>
</evidence>
<keyword evidence="3" id="KW-0064">Aspartyl protease</keyword>
<comment type="similarity">
    <text evidence="1">Belongs to the DDI1 family.</text>
</comment>
<dbReference type="EMBL" id="ML210152">
    <property type="protein sequence ID" value="TFK28913.1"/>
    <property type="molecule type" value="Genomic_DNA"/>
</dbReference>
<keyword evidence="2" id="KW-0645">Protease</keyword>
<dbReference type="InterPro" id="IPR029071">
    <property type="entry name" value="Ubiquitin-like_domsf"/>
</dbReference>
<dbReference type="CDD" id="cd01796">
    <property type="entry name" value="Ubl_Ddi1_like"/>
    <property type="match status" value="1"/>
</dbReference>
<proteinExistence type="inferred from homology"/>
<dbReference type="AlphaFoldDB" id="A0A5C3L8U4"/>
<dbReference type="SUPFAM" id="SSF54236">
    <property type="entry name" value="Ubiquitin-like"/>
    <property type="match status" value="1"/>
</dbReference>
<feature type="domain" description="Ubiquitin-like" evidence="5">
    <location>
        <begin position="1"/>
        <end position="77"/>
    </location>
</feature>
<reference evidence="6 7" key="1">
    <citation type="journal article" date="2019" name="Nat. Ecol. Evol.">
        <title>Megaphylogeny resolves global patterns of mushroom evolution.</title>
        <authorList>
            <person name="Varga T."/>
            <person name="Krizsan K."/>
            <person name="Foldi C."/>
            <person name="Dima B."/>
            <person name="Sanchez-Garcia M."/>
            <person name="Sanchez-Ramirez S."/>
            <person name="Szollosi G.J."/>
            <person name="Szarkandi J.G."/>
            <person name="Papp V."/>
            <person name="Albert L."/>
            <person name="Andreopoulos W."/>
            <person name="Angelini C."/>
            <person name="Antonin V."/>
            <person name="Barry K.W."/>
            <person name="Bougher N.L."/>
            <person name="Buchanan P."/>
            <person name="Buyck B."/>
            <person name="Bense V."/>
            <person name="Catcheside P."/>
            <person name="Chovatia M."/>
            <person name="Cooper J."/>
            <person name="Damon W."/>
            <person name="Desjardin D."/>
            <person name="Finy P."/>
            <person name="Geml J."/>
            <person name="Haridas S."/>
            <person name="Hughes K."/>
            <person name="Justo A."/>
            <person name="Karasinski D."/>
            <person name="Kautmanova I."/>
            <person name="Kiss B."/>
            <person name="Kocsube S."/>
            <person name="Kotiranta H."/>
            <person name="LaButti K.M."/>
            <person name="Lechner B.E."/>
            <person name="Liimatainen K."/>
            <person name="Lipzen A."/>
            <person name="Lukacs Z."/>
            <person name="Mihaltcheva S."/>
            <person name="Morgado L.N."/>
            <person name="Niskanen T."/>
            <person name="Noordeloos M.E."/>
            <person name="Ohm R.A."/>
            <person name="Ortiz-Santana B."/>
            <person name="Ovrebo C."/>
            <person name="Racz N."/>
            <person name="Riley R."/>
            <person name="Savchenko A."/>
            <person name="Shiryaev A."/>
            <person name="Soop K."/>
            <person name="Spirin V."/>
            <person name="Szebenyi C."/>
            <person name="Tomsovsky M."/>
            <person name="Tulloss R.E."/>
            <person name="Uehling J."/>
            <person name="Grigoriev I.V."/>
            <person name="Vagvolgyi C."/>
            <person name="Papp T."/>
            <person name="Martin F.M."/>
            <person name="Miettinen O."/>
            <person name="Hibbett D.S."/>
            <person name="Nagy L.G."/>
        </authorList>
    </citation>
    <scope>NUCLEOTIDE SEQUENCE [LARGE SCALE GENOMIC DNA]</scope>
    <source>
        <strain evidence="6 7">CBS 121175</strain>
    </source>
</reference>
<protein>
    <recommendedName>
        <fullName evidence="5">Ubiquitin-like domain-containing protein</fullName>
    </recommendedName>
</protein>
<evidence type="ECO:0000256" key="3">
    <source>
        <dbReference type="ARBA" id="ARBA00022750"/>
    </source>
</evidence>
<sequence>MELTFTNDLGQSFVVEVPEDIELENLMGLLEAESNIPASEQSITHNGRELNGPNSTLRQLGVEGTSAMLLLRRKVATVQGGAIPQDAEMMRLQMLGDPELMRQLREVRVVAHAPLCVVHSTHQSGLPPFRDSQRLHRTSQISHRLWRTILNDSQRRCCKCDNRPIRLAGTGRLSS</sequence>
<evidence type="ECO:0000256" key="2">
    <source>
        <dbReference type="ARBA" id="ARBA00022670"/>
    </source>
</evidence>
<evidence type="ECO:0000313" key="6">
    <source>
        <dbReference type="EMBL" id="TFK28913.1"/>
    </source>
</evidence>